<keyword evidence="4" id="KW-1185">Reference proteome</keyword>
<feature type="compositionally biased region" description="Basic and acidic residues" evidence="1">
    <location>
        <begin position="110"/>
        <end position="126"/>
    </location>
</feature>
<accession>A0A7Y9B0V0</accession>
<reference evidence="3 4" key="1">
    <citation type="submission" date="2020-06" db="EMBL/GenBank/DDBJ databases">
        <title>Mogibacterium timidum strain W9173 genomic sequence.</title>
        <authorList>
            <person name="Wade W.G."/>
            <person name="Johnston C.D."/>
            <person name="Chen T."/>
            <person name="Dewhirst F.E."/>
        </authorList>
    </citation>
    <scope>NUCLEOTIDE SEQUENCE [LARGE SCALE GENOMIC DNA]</scope>
    <source>
        <strain evidence="3 4">W9173</strain>
    </source>
</reference>
<evidence type="ECO:0000313" key="3">
    <source>
        <dbReference type="EMBL" id="NWO22806.1"/>
    </source>
</evidence>
<protein>
    <submittedName>
        <fullName evidence="3">Uncharacterized protein</fullName>
    </submittedName>
</protein>
<dbReference type="Proteomes" id="UP000526307">
    <property type="component" value="Unassembled WGS sequence"/>
</dbReference>
<gene>
    <name evidence="3" type="ORF">HW270_01705</name>
</gene>
<feature type="signal peptide" evidence="2">
    <location>
        <begin position="1"/>
        <end position="32"/>
    </location>
</feature>
<feature type="region of interest" description="Disordered" evidence="1">
    <location>
        <begin position="110"/>
        <end position="134"/>
    </location>
</feature>
<evidence type="ECO:0000256" key="2">
    <source>
        <dbReference type="SAM" id="SignalP"/>
    </source>
</evidence>
<dbReference type="AlphaFoldDB" id="A0A7Y9B0V0"/>
<keyword evidence="2" id="KW-0732">Signal</keyword>
<name>A0A7Y9B0V0_9FIRM</name>
<proteinExistence type="predicted"/>
<evidence type="ECO:0000313" key="4">
    <source>
        <dbReference type="Proteomes" id="UP000526307"/>
    </source>
</evidence>
<dbReference type="RefSeq" id="WP_178978148.1">
    <property type="nucleotide sequence ID" value="NZ_JABXYR010000001.1"/>
</dbReference>
<organism evidence="3 4">
    <name type="scientific">Mogibacterium timidum</name>
    <dbReference type="NCBI Taxonomy" id="35519"/>
    <lineage>
        <taxon>Bacteria</taxon>
        <taxon>Bacillati</taxon>
        <taxon>Bacillota</taxon>
        <taxon>Clostridia</taxon>
        <taxon>Peptostreptococcales</taxon>
        <taxon>Anaerovoracaceae</taxon>
        <taxon>Mogibacterium</taxon>
    </lineage>
</organism>
<feature type="chain" id="PRO_5031369410" evidence="2">
    <location>
        <begin position="33"/>
        <end position="241"/>
    </location>
</feature>
<sequence length="241" mass="25560">MNYTKIRTTAHIVSLICLLLIFVVSTSKYVAAATQSDSTRTGIPAKITAQHKQESDIPDCTEIEVAVDAASVSLPNIADAAADRVADHATASTYSAPLVATGNSKIKEAEEQKKEESRKKAAEEAKVGGSSRDGSVTYTYNGSILSKSRGTNNGPSGKETYYNLNMSKVVAAMSRYGYSSSDYWVRADGAKMLGKYVMVAANYNKHPKGSLVATSLGTGIVCDTGGFAASHPTQIDIATNW</sequence>
<evidence type="ECO:0000256" key="1">
    <source>
        <dbReference type="SAM" id="MobiDB-lite"/>
    </source>
</evidence>
<comment type="caution">
    <text evidence="3">The sequence shown here is derived from an EMBL/GenBank/DDBJ whole genome shotgun (WGS) entry which is preliminary data.</text>
</comment>
<dbReference type="EMBL" id="JABXYR010000001">
    <property type="protein sequence ID" value="NWO22806.1"/>
    <property type="molecule type" value="Genomic_DNA"/>
</dbReference>